<dbReference type="GO" id="GO:0016787">
    <property type="term" value="F:hydrolase activity"/>
    <property type="evidence" value="ECO:0007669"/>
    <property type="project" value="InterPro"/>
</dbReference>
<feature type="compositionally biased region" description="Polar residues" evidence="1">
    <location>
        <begin position="263"/>
        <end position="291"/>
    </location>
</feature>
<dbReference type="PANTHER" id="PTHR34408:SF1">
    <property type="entry name" value="GLYCOSYL HYDROLASE FAMILY 19 DOMAIN-CONTAINING PROTEIN HI_1415"/>
    <property type="match status" value="1"/>
</dbReference>
<dbReference type="InterPro" id="IPR052354">
    <property type="entry name" value="Cell_Wall_Dynamics_Protein"/>
</dbReference>
<keyword evidence="2" id="KW-0732">Signal</keyword>
<dbReference type="Gene3D" id="1.10.10.2520">
    <property type="entry name" value="Cell wall hydrolase SleB, domain 1"/>
    <property type="match status" value="1"/>
</dbReference>
<dbReference type="Pfam" id="PF07486">
    <property type="entry name" value="Hydrolase_2"/>
    <property type="match status" value="1"/>
</dbReference>
<reference evidence="4 5" key="1">
    <citation type="submission" date="2018-05" db="EMBL/GenBank/DDBJ databases">
        <authorList>
            <person name="Goeker M."/>
            <person name="Huntemann M."/>
            <person name="Clum A."/>
            <person name="Pillay M."/>
            <person name="Palaniappan K."/>
            <person name="Varghese N."/>
            <person name="Mikhailova N."/>
            <person name="Stamatis D."/>
            <person name="Reddy T."/>
            <person name="Daum C."/>
            <person name="Shapiro N."/>
            <person name="Ivanova N."/>
            <person name="Kyrpides N."/>
            <person name="Woyke T."/>
        </authorList>
    </citation>
    <scope>NUCLEOTIDE SEQUENCE [LARGE SCALE GENOMIC DNA]</scope>
    <source>
        <strain evidence="4 5">DSM 26524</strain>
    </source>
</reference>
<dbReference type="PROSITE" id="PS51781">
    <property type="entry name" value="SH3B"/>
    <property type="match status" value="1"/>
</dbReference>
<keyword evidence="5" id="KW-1185">Reference proteome</keyword>
<dbReference type="InterPro" id="IPR003646">
    <property type="entry name" value="SH3-like_bac-type"/>
</dbReference>
<feature type="region of interest" description="Disordered" evidence="1">
    <location>
        <begin position="213"/>
        <end position="321"/>
    </location>
</feature>
<dbReference type="EMBL" id="QGGY01000013">
    <property type="protein sequence ID" value="PWJ73241.1"/>
    <property type="molecule type" value="Genomic_DNA"/>
</dbReference>
<accession>A0AB73T0C5</accession>
<feature type="compositionally biased region" description="Low complexity" evidence="1">
    <location>
        <begin position="253"/>
        <end position="262"/>
    </location>
</feature>
<evidence type="ECO:0000256" key="1">
    <source>
        <dbReference type="SAM" id="MobiDB-lite"/>
    </source>
</evidence>
<evidence type="ECO:0000313" key="4">
    <source>
        <dbReference type="EMBL" id="PWJ73241.1"/>
    </source>
</evidence>
<name>A0AB73T0C5_9FIRM</name>
<feature type="domain" description="SH3b" evidence="3">
    <location>
        <begin position="64"/>
        <end position="129"/>
    </location>
</feature>
<feature type="compositionally biased region" description="Polar residues" evidence="1">
    <location>
        <begin position="304"/>
        <end position="317"/>
    </location>
</feature>
<evidence type="ECO:0000259" key="3">
    <source>
        <dbReference type="PROSITE" id="PS51781"/>
    </source>
</evidence>
<feature type="signal peptide" evidence="2">
    <location>
        <begin position="1"/>
        <end position="28"/>
    </location>
</feature>
<dbReference type="Proteomes" id="UP000245412">
    <property type="component" value="Unassembled WGS sequence"/>
</dbReference>
<organism evidence="4 5">
    <name type="scientific">Murimonas intestini</name>
    <dbReference type="NCBI Taxonomy" id="1337051"/>
    <lineage>
        <taxon>Bacteria</taxon>
        <taxon>Bacillati</taxon>
        <taxon>Bacillota</taxon>
        <taxon>Clostridia</taxon>
        <taxon>Lachnospirales</taxon>
        <taxon>Lachnospiraceae</taxon>
        <taxon>Murimonas</taxon>
    </lineage>
</organism>
<gene>
    <name evidence="4" type="ORF">C7383_11325</name>
</gene>
<proteinExistence type="predicted"/>
<feature type="chain" id="PRO_5044495587" evidence="2">
    <location>
        <begin position="29"/>
        <end position="477"/>
    </location>
</feature>
<evidence type="ECO:0000313" key="5">
    <source>
        <dbReference type="Proteomes" id="UP000245412"/>
    </source>
</evidence>
<protein>
    <submittedName>
        <fullName evidence="4">SH3 domain-containing protein</fullName>
    </submittedName>
</protein>
<dbReference type="Gene3D" id="2.30.30.40">
    <property type="entry name" value="SH3 Domains"/>
    <property type="match status" value="2"/>
</dbReference>
<dbReference type="InterPro" id="IPR042047">
    <property type="entry name" value="SleB_dom1"/>
</dbReference>
<feature type="compositionally biased region" description="Polar residues" evidence="1">
    <location>
        <begin position="232"/>
        <end position="252"/>
    </location>
</feature>
<evidence type="ECO:0000256" key="2">
    <source>
        <dbReference type="SAM" id="SignalP"/>
    </source>
</evidence>
<dbReference type="Pfam" id="PF08239">
    <property type="entry name" value="SH3_3"/>
    <property type="match status" value="2"/>
</dbReference>
<dbReference type="InterPro" id="IPR011105">
    <property type="entry name" value="Cell_wall_hydrolase_SleB"/>
</dbReference>
<dbReference type="PANTHER" id="PTHR34408">
    <property type="entry name" value="FAMILY PROTEIN, PUTATIVE-RELATED"/>
    <property type="match status" value="1"/>
</dbReference>
<dbReference type="AlphaFoldDB" id="A0AB73T0C5"/>
<comment type="caution">
    <text evidence="4">The sequence shown here is derived from an EMBL/GenBank/DDBJ whole genome shotgun (WGS) entry which is preliminary data.</text>
</comment>
<dbReference type="RefSeq" id="WP_109747782.1">
    <property type="nucleotide sequence ID" value="NZ_CABJAT010000002.1"/>
</dbReference>
<sequence>MKGKMKPVIGCTVSALALSMFTSAVAFAYPSTLVGAGVGMQTSETEQQESTDTTSTGAAVTEDKWTYRSVADVDTAINIRSNTSTESRIVGVLPKAGVADVIDKGEEWTYIKSGDIEGYVKTDYLAFGDDAKELAEVYGEQGVEASWNDVNIFESADPASKIVRTVNEGEELQVLNREGHWYFVQLNADTMAYVPAEDVEETLLLDKAVPYSTGSETGSQGAFEGAYVPADTNGSTDSNAGEGQTEGNGYTDGTSTGQSSQTEAPQTDYTEQTEAPYTEAPQTEYTEQTEAPYTEAPETDYTDQTEAPYTEAPQTEYTEAPETEYIDQTEAPYTEAPQTEYTEAPETDYIEETEAPQTEAPQTEGTEASGSDVDLLAAIIYCEAGNQSREGKVAVGAVVMHRVYSDSFPNNIHDVIYQSGQFTPAYSGSLASALANGVPSDCYEAAQAALSGEDPVPGMYYFNTAYGSVKIGAHWFS</sequence>